<comment type="caution">
    <text evidence="2">The sequence shown here is derived from an EMBL/GenBank/DDBJ whole genome shotgun (WGS) entry which is preliminary data.</text>
</comment>
<dbReference type="RefSeq" id="WP_344304552.1">
    <property type="nucleotide sequence ID" value="NZ_BAAAQQ010000013.1"/>
</dbReference>
<organism evidence="2 3">
    <name type="scientific">Nocardioides bigeumensis</name>
    <dbReference type="NCBI Taxonomy" id="433657"/>
    <lineage>
        <taxon>Bacteria</taxon>
        <taxon>Bacillati</taxon>
        <taxon>Actinomycetota</taxon>
        <taxon>Actinomycetes</taxon>
        <taxon>Propionibacteriales</taxon>
        <taxon>Nocardioidaceae</taxon>
        <taxon>Nocardioides</taxon>
    </lineage>
</organism>
<dbReference type="PANTHER" id="PTHR43755:SF1">
    <property type="entry name" value="FAD-DEPENDENT PYRIDINE NUCLEOTIDE-DISULPHIDE OXIDOREDUCTASE"/>
    <property type="match status" value="1"/>
</dbReference>
<name>A0ABP5KBL3_9ACTN</name>
<feature type="domain" description="FAD/NAD(P)-binding" evidence="1">
    <location>
        <begin position="11"/>
        <end position="152"/>
    </location>
</feature>
<proteinExistence type="predicted"/>
<keyword evidence="3" id="KW-1185">Reference proteome</keyword>
<sequence length="427" mass="47436">MSGTHESVRKNIVILGAGTAGTMIANKLRHRLDRADWQITVVDRDDEHHYQPGYLFVPFGGYSHDQVVRSRHVFLPDGVDFVIGTVDKVEPEENAVVLEGGQRLPYDQLIIATGTTPRPDQTPGMLGPEWRRSIFDFYTLDGAEALAGALKRFEGGRLVVHITEMPIKCPVAPLEFTFLAEAWLRARGLRDRVELVFVTPLDAAFTKPVAAAHLGGMLDERKVHVETDFMVERIDTERKVLVSFDEREVPFDLLVTVPLNMGADFVARSGLGDELNYVSVDKHTQLSTTFDNLFAIGDASDIPASKAGSVAHFSVEIFVDNFLEHIAGRPMPGAFDGHANCFVESGDDKALLIDFNYDTEPLTGRYPLPVVGPMALLKETRANHLGKLAFRWIYWNVLLPGRPIPLPALMSMAGKHLPETEREKQEA</sequence>
<dbReference type="PRINTS" id="PR00368">
    <property type="entry name" value="FADPNR"/>
</dbReference>
<dbReference type="EMBL" id="BAAAQQ010000013">
    <property type="protein sequence ID" value="GAA2128724.1"/>
    <property type="molecule type" value="Genomic_DNA"/>
</dbReference>
<gene>
    <name evidence="2" type="ORF">GCM10009843_29510</name>
</gene>
<evidence type="ECO:0000259" key="1">
    <source>
        <dbReference type="Pfam" id="PF07992"/>
    </source>
</evidence>
<evidence type="ECO:0000313" key="2">
    <source>
        <dbReference type="EMBL" id="GAA2128724.1"/>
    </source>
</evidence>
<evidence type="ECO:0000313" key="3">
    <source>
        <dbReference type="Proteomes" id="UP001500575"/>
    </source>
</evidence>
<dbReference type="InterPro" id="IPR023753">
    <property type="entry name" value="FAD/NAD-binding_dom"/>
</dbReference>
<reference evidence="3" key="1">
    <citation type="journal article" date="2019" name="Int. J. Syst. Evol. Microbiol.">
        <title>The Global Catalogue of Microorganisms (GCM) 10K type strain sequencing project: providing services to taxonomists for standard genome sequencing and annotation.</title>
        <authorList>
            <consortium name="The Broad Institute Genomics Platform"/>
            <consortium name="The Broad Institute Genome Sequencing Center for Infectious Disease"/>
            <person name="Wu L."/>
            <person name="Ma J."/>
        </authorList>
    </citation>
    <scope>NUCLEOTIDE SEQUENCE [LARGE SCALE GENOMIC DNA]</scope>
    <source>
        <strain evidence="3">JCM 16021</strain>
    </source>
</reference>
<dbReference type="Pfam" id="PF07992">
    <property type="entry name" value="Pyr_redox_2"/>
    <property type="match status" value="1"/>
</dbReference>
<dbReference type="Proteomes" id="UP001500575">
    <property type="component" value="Unassembled WGS sequence"/>
</dbReference>
<accession>A0ABP5KBL3</accession>
<dbReference type="SUPFAM" id="SSF51905">
    <property type="entry name" value="FAD/NAD(P)-binding domain"/>
    <property type="match status" value="2"/>
</dbReference>
<dbReference type="PANTHER" id="PTHR43755">
    <property type="match status" value="1"/>
</dbReference>
<protein>
    <submittedName>
        <fullName evidence="2">FAD/NAD(P)-binding oxidoreductase</fullName>
    </submittedName>
</protein>
<dbReference type="InterPro" id="IPR052541">
    <property type="entry name" value="SQRD"/>
</dbReference>
<dbReference type="Gene3D" id="3.50.50.60">
    <property type="entry name" value="FAD/NAD(P)-binding domain"/>
    <property type="match status" value="2"/>
</dbReference>
<dbReference type="InterPro" id="IPR036188">
    <property type="entry name" value="FAD/NAD-bd_sf"/>
</dbReference>